<dbReference type="PANTHER" id="PTHR43289">
    <property type="entry name" value="MITOGEN-ACTIVATED PROTEIN KINASE KINASE KINASE 20-RELATED"/>
    <property type="match status" value="1"/>
</dbReference>
<keyword evidence="2" id="KW-0547">Nucleotide-binding</keyword>
<dbReference type="GO" id="GO:0004674">
    <property type="term" value="F:protein serine/threonine kinase activity"/>
    <property type="evidence" value="ECO:0007669"/>
    <property type="project" value="UniProtKB-EC"/>
</dbReference>
<keyword evidence="1 7" id="KW-0808">Transferase</keyword>
<dbReference type="GO" id="GO:0005524">
    <property type="term" value="F:ATP binding"/>
    <property type="evidence" value="ECO:0007669"/>
    <property type="project" value="UniProtKB-KW"/>
</dbReference>
<dbReference type="Pfam" id="PF00069">
    <property type="entry name" value="Pkinase"/>
    <property type="match status" value="1"/>
</dbReference>
<accession>A0A2L0EHI2</accession>
<keyword evidence="3 7" id="KW-0418">Kinase</keyword>
<dbReference type="Gene3D" id="3.30.200.20">
    <property type="entry name" value="Phosphorylase Kinase, domain 1"/>
    <property type="match status" value="1"/>
</dbReference>
<dbReference type="OrthoDB" id="9801841at2"/>
<evidence type="ECO:0000259" key="6">
    <source>
        <dbReference type="PROSITE" id="PS50011"/>
    </source>
</evidence>
<reference evidence="7 8" key="1">
    <citation type="submission" date="2015-09" db="EMBL/GenBank/DDBJ databases">
        <title>Sorangium comparison.</title>
        <authorList>
            <person name="Zaburannyi N."/>
            <person name="Bunk B."/>
            <person name="Overmann J."/>
            <person name="Mueller R."/>
        </authorList>
    </citation>
    <scope>NUCLEOTIDE SEQUENCE [LARGE SCALE GENOMIC DNA]</scope>
    <source>
        <strain evidence="7 8">So ce26</strain>
    </source>
</reference>
<proteinExistence type="predicted"/>
<feature type="compositionally biased region" description="Low complexity" evidence="5">
    <location>
        <begin position="468"/>
        <end position="477"/>
    </location>
</feature>
<dbReference type="PANTHER" id="PTHR43289:SF6">
    <property type="entry name" value="SERINE_THREONINE-PROTEIN KINASE NEKL-3"/>
    <property type="match status" value="1"/>
</dbReference>
<dbReference type="Proteomes" id="UP000238348">
    <property type="component" value="Chromosome"/>
</dbReference>
<dbReference type="EC" id="2.7.11.1" evidence="7"/>
<evidence type="ECO:0000256" key="1">
    <source>
        <dbReference type="ARBA" id="ARBA00022679"/>
    </source>
</evidence>
<dbReference type="AlphaFoldDB" id="A0A2L0EHI2"/>
<keyword evidence="4" id="KW-0067">ATP-binding</keyword>
<evidence type="ECO:0000313" key="8">
    <source>
        <dbReference type="Proteomes" id="UP000238348"/>
    </source>
</evidence>
<evidence type="ECO:0000256" key="5">
    <source>
        <dbReference type="SAM" id="MobiDB-lite"/>
    </source>
</evidence>
<dbReference type="RefSeq" id="WP_104976831.1">
    <property type="nucleotide sequence ID" value="NZ_CP012673.1"/>
</dbReference>
<sequence>MLLNVHERMLFAGRYRVVRGIATGAMGAVYEVIHAETERRRALKVMHPHLAENPEFHARFKLEARVAARVATEHIVEVFDAGIDRKTGMPFLVMELLRGEDLSKRLRRSGRLPPEEVVAYLRQTAVALDKTHAAGIVHRDLKPANLFLAESDDDEEPRIKVLDFGIAKLVAETAVDPATTAGVGTPLYMAPEQFVGKSISGAVDIFALGMLAYTLLVGTAYWSSELRELCSTFEFAVIAGHGPQEAACARAATEGVSLPPAFDAWFAKATACAPEARFATASAAVEALAEVLHVTLVPMRSSRLSVLETPLPSVSQGVQTRAKPPGRIALAFAALAMIAAGVITFARLGDGAPPAPGGAECAQVAQTAAWSPTSTPPEAGSIPAHHEACMTPRRYDLVACAPFAYAPRADGDRSAPRADGDRSAPRADGDSSAPRADGDRALAHVEPSASVEMAAMPPRGAVRKAASCAHPSASASCKSRERLYTAD</sequence>
<organism evidence="7 8">
    <name type="scientific">Sorangium cellulosum</name>
    <name type="common">Polyangium cellulosum</name>
    <dbReference type="NCBI Taxonomy" id="56"/>
    <lineage>
        <taxon>Bacteria</taxon>
        <taxon>Pseudomonadati</taxon>
        <taxon>Myxococcota</taxon>
        <taxon>Polyangia</taxon>
        <taxon>Polyangiales</taxon>
        <taxon>Polyangiaceae</taxon>
        <taxon>Sorangium</taxon>
    </lineage>
</organism>
<dbReference type="InterPro" id="IPR011009">
    <property type="entry name" value="Kinase-like_dom_sf"/>
</dbReference>
<dbReference type="EMBL" id="CP012673">
    <property type="protein sequence ID" value="AUX38758.1"/>
    <property type="molecule type" value="Genomic_DNA"/>
</dbReference>
<dbReference type="CDD" id="cd14014">
    <property type="entry name" value="STKc_PknB_like"/>
    <property type="match status" value="1"/>
</dbReference>
<feature type="compositionally biased region" description="Basic and acidic residues" evidence="5">
    <location>
        <begin position="478"/>
        <end position="487"/>
    </location>
</feature>
<protein>
    <submittedName>
        <fullName evidence="7">Protein kinase</fullName>
        <ecNumber evidence="7">2.7.11.1</ecNumber>
    </submittedName>
</protein>
<evidence type="ECO:0000256" key="4">
    <source>
        <dbReference type="ARBA" id="ARBA00022840"/>
    </source>
</evidence>
<dbReference type="PROSITE" id="PS50011">
    <property type="entry name" value="PROTEIN_KINASE_DOM"/>
    <property type="match status" value="1"/>
</dbReference>
<feature type="domain" description="Protein kinase" evidence="6">
    <location>
        <begin position="15"/>
        <end position="296"/>
    </location>
</feature>
<dbReference type="InterPro" id="IPR008271">
    <property type="entry name" value="Ser/Thr_kinase_AS"/>
</dbReference>
<feature type="compositionally biased region" description="Basic and acidic residues" evidence="5">
    <location>
        <begin position="409"/>
        <end position="429"/>
    </location>
</feature>
<dbReference type="SUPFAM" id="SSF56112">
    <property type="entry name" value="Protein kinase-like (PK-like)"/>
    <property type="match status" value="1"/>
</dbReference>
<dbReference type="PROSITE" id="PS00108">
    <property type="entry name" value="PROTEIN_KINASE_ST"/>
    <property type="match status" value="1"/>
</dbReference>
<evidence type="ECO:0000256" key="3">
    <source>
        <dbReference type="ARBA" id="ARBA00022777"/>
    </source>
</evidence>
<feature type="region of interest" description="Disordered" evidence="5">
    <location>
        <begin position="409"/>
        <end position="463"/>
    </location>
</feature>
<dbReference type="Gene3D" id="1.10.510.10">
    <property type="entry name" value="Transferase(Phosphotransferase) domain 1"/>
    <property type="match status" value="1"/>
</dbReference>
<evidence type="ECO:0000313" key="7">
    <source>
        <dbReference type="EMBL" id="AUX38758.1"/>
    </source>
</evidence>
<name>A0A2L0EHI2_SORCE</name>
<dbReference type="SMART" id="SM00220">
    <property type="entry name" value="S_TKc"/>
    <property type="match status" value="1"/>
</dbReference>
<gene>
    <name evidence="7" type="ORF">SOCE26_001360</name>
</gene>
<dbReference type="InterPro" id="IPR000719">
    <property type="entry name" value="Prot_kinase_dom"/>
</dbReference>
<evidence type="ECO:0000256" key="2">
    <source>
        <dbReference type="ARBA" id="ARBA00022741"/>
    </source>
</evidence>
<feature type="region of interest" description="Disordered" evidence="5">
    <location>
        <begin position="468"/>
        <end position="487"/>
    </location>
</feature>